<protein>
    <recommendedName>
        <fullName evidence="3">Peroxide stress protein YaaA</fullName>
    </recommendedName>
</protein>
<dbReference type="AlphaFoldDB" id="A0A066UHT1"/>
<dbReference type="PANTHER" id="PTHR30283:SF4">
    <property type="entry name" value="PEROXIDE STRESS RESISTANCE PROTEIN YAAA"/>
    <property type="match status" value="1"/>
</dbReference>
<accession>A0A066UHT1</accession>
<reference evidence="1 2" key="1">
    <citation type="submission" date="2014-05" db="EMBL/GenBank/DDBJ databases">
        <title>Draft genome sequence of Amycolatopsis rifamycinica DSM 46095.</title>
        <authorList>
            <person name="Lal R."/>
            <person name="Saxena A."/>
            <person name="Kumari R."/>
            <person name="Mukherjee U."/>
            <person name="Singh P."/>
            <person name="Sangwan N."/>
            <person name="Mahato N.K."/>
        </authorList>
    </citation>
    <scope>NUCLEOTIDE SEQUENCE [LARGE SCALE GENOMIC DNA]</scope>
    <source>
        <strain evidence="1 2">DSM 46095</strain>
    </source>
</reference>
<dbReference type="GO" id="GO:0033194">
    <property type="term" value="P:response to hydroperoxide"/>
    <property type="evidence" value="ECO:0007669"/>
    <property type="project" value="TreeGrafter"/>
</dbReference>
<sequence length="248" mass="26459">MLVLLPPSETKADGGRGGPLDLDALSFPELNPTRAKLADALTELAADVPASIAVLGLTERQAGEVARNARLWRSPTMPALRRYTGVLYDALDVKSFTRAGLEKAHRRLAVTSSLFGVVSATDPIPAYRLSGGTALPSLGPVRGLWKPVLEPVLKGVEGLVVDLRSGTYAAFAKLRPDAVTVRVVTESAHGERVTVSHFNKAYKGRLARVLVTTRAEPSTVDQLVKVIRKAGLVVERTGDHALDLVTEG</sequence>
<dbReference type="PANTHER" id="PTHR30283">
    <property type="entry name" value="PEROXIDE STRESS RESPONSE PROTEIN YAAA"/>
    <property type="match status" value="1"/>
</dbReference>
<dbReference type="OrthoDB" id="3210767at2"/>
<dbReference type="Pfam" id="PF03883">
    <property type="entry name" value="H2O2_YaaD"/>
    <property type="match status" value="1"/>
</dbReference>
<comment type="caution">
    <text evidence="1">The sequence shown here is derived from an EMBL/GenBank/DDBJ whole genome shotgun (WGS) entry which is preliminary data.</text>
</comment>
<dbReference type="InterPro" id="IPR005583">
    <property type="entry name" value="YaaA"/>
</dbReference>
<dbReference type="Proteomes" id="UP000027345">
    <property type="component" value="Unassembled WGS sequence"/>
</dbReference>
<dbReference type="STRING" id="287986.DV20_02715"/>
<gene>
    <name evidence="1" type="ORF">DV20_02715</name>
</gene>
<evidence type="ECO:0000313" key="2">
    <source>
        <dbReference type="Proteomes" id="UP000027345"/>
    </source>
</evidence>
<dbReference type="eggNOG" id="COG3022">
    <property type="taxonomic scope" value="Bacteria"/>
</dbReference>
<dbReference type="RefSeq" id="WP_043776136.1">
    <property type="nucleotide sequence ID" value="NZ_JMQI01000004.1"/>
</dbReference>
<dbReference type="NCBIfam" id="NF002544">
    <property type="entry name" value="PRK02101.2-1"/>
    <property type="match status" value="1"/>
</dbReference>
<dbReference type="GO" id="GO:0005829">
    <property type="term" value="C:cytosol"/>
    <property type="evidence" value="ECO:0007669"/>
    <property type="project" value="TreeGrafter"/>
</dbReference>
<proteinExistence type="predicted"/>
<organism evidence="1 2">
    <name type="scientific">Amycolatopsis rifamycinica</name>
    <dbReference type="NCBI Taxonomy" id="287986"/>
    <lineage>
        <taxon>Bacteria</taxon>
        <taxon>Bacillati</taxon>
        <taxon>Actinomycetota</taxon>
        <taxon>Actinomycetes</taxon>
        <taxon>Pseudonocardiales</taxon>
        <taxon>Pseudonocardiaceae</taxon>
        <taxon>Amycolatopsis</taxon>
    </lineage>
</organism>
<name>A0A066UHT1_9PSEU</name>
<evidence type="ECO:0008006" key="3">
    <source>
        <dbReference type="Google" id="ProtNLM"/>
    </source>
</evidence>
<dbReference type="EMBL" id="JMQI01000004">
    <property type="protein sequence ID" value="KDN23773.1"/>
    <property type="molecule type" value="Genomic_DNA"/>
</dbReference>
<evidence type="ECO:0000313" key="1">
    <source>
        <dbReference type="EMBL" id="KDN23773.1"/>
    </source>
</evidence>
<keyword evidence="2" id="KW-1185">Reference proteome</keyword>